<evidence type="ECO:0000256" key="6">
    <source>
        <dbReference type="ARBA" id="ARBA00022692"/>
    </source>
</evidence>
<dbReference type="GO" id="GO:0016020">
    <property type="term" value="C:membrane"/>
    <property type="evidence" value="ECO:0007669"/>
    <property type="project" value="UniProtKB-SubCell"/>
</dbReference>
<dbReference type="InterPro" id="IPR004692">
    <property type="entry name" value="SecG"/>
</dbReference>
<keyword evidence="14" id="KW-0150">Chloroplast</keyword>
<dbReference type="AlphaFoldDB" id="A0A023HA30"/>
<dbReference type="GeneID" id="19739460"/>
<evidence type="ECO:0000256" key="7">
    <source>
        <dbReference type="ARBA" id="ARBA00022927"/>
    </source>
</evidence>
<keyword evidence="14" id="KW-0934">Plastid</keyword>
<dbReference type="Pfam" id="PF03840">
    <property type="entry name" value="SecG"/>
    <property type="match status" value="1"/>
</dbReference>
<gene>
    <name evidence="14" type="primary">secG</name>
</gene>
<dbReference type="GO" id="GO:0015450">
    <property type="term" value="F:protein-transporting ATPase activity"/>
    <property type="evidence" value="ECO:0007669"/>
    <property type="project" value="InterPro"/>
</dbReference>
<evidence type="ECO:0000256" key="9">
    <source>
        <dbReference type="ARBA" id="ARBA00023010"/>
    </source>
</evidence>
<evidence type="ECO:0000256" key="1">
    <source>
        <dbReference type="ARBA" id="ARBA00004141"/>
    </source>
</evidence>
<accession>A0A023HA30</accession>
<keyword evidence="6 12" id="KW-0812">Transmembrane</keyword>
<feature type="chain" id="PRO_5001522186" description="Probable protein-export membrane protein SecG" evidence="13">
    <location>
        <begin position="28"/>
        <end position="68"/>
    </location>
</feature>
<dbReference type="EMBL" id="KC509519">
    <property type="protein sequence ID" value="AGH28169.1"/>
    <property type="molecule type" value="Genomic_DNA"/>
</dbReference>
<proteinExistence type="inferred from homology"/>
<keyword evidence="9" id="KW-0811">Translocation</keyword>
<comment type="subcellular location">
    <subcellularLocation>
        <location evidence="1">Membrane</location>
        <topology evidence="1">Multi-pass membrane protein</topology>
    </subcellularLocation>
</comment>
<geneLocation type="chloroplast" evidence="14"/>
<reference evidence="14" key="1">
    <citation type="journal article" date="2014" name="Genome Biol. Evol.">
        <title>Serial gene losses and foreign DNA underlie size and sequence variation in the plastid genomes of diatoms.</title>
        <authorList>
            <person name="Ruck E.C."/>
            <person name="Nakov T."/>
            <person name="Jansen R.K."/>
            <person name="Theriot E.C."/>
            <person name="Alverson A.J."/>
        </authorList>
    </citation>
    <scope>NUCLEOTIDE SEQUENCE</scope>
    <source>
        <strain evidence="14">Utcc605</strain>
    </source>
</reference>
<keyword evidence="10 12" id="KW-0472">Membrane</keyword>
<evidence type="ECO:0000256" key="12">
    <source>
        <dbReference type="SAM" id="Phobius"/>
    </source>
</evidence>
<feature type="transmembrane region" description="Helical" evidence="12">
    <location>
        <begin position="47"/>
        <end position="66"/>
    </location>
</feature>
<comment type="function">
    <text evidence="11">Involved in protein export. Participates in an early event of protein translocation across the chloroplast thylakoid membrane.</text>
</comment>
<keyword evidence="5" id="KW-0813">Transport</keyword>
<evidence type="ECO:0000256" key="10">
    <source>
        <dbReference type="ARBA" id="ARBA00023136"/>
    </source>
</evidence>
<keyword evidence="8 12" id="KW-1133">Transmembrane helix</keyword>
<protein>
    <recommendedName>
        <fullName evidence="4">Probable protein-export membrane protein SecG</fullName>
    </recommendedName>
    <alternativeName>
        <fullName evidence="3">Probable protein-export membrane protein secG</fullName>
    </alternativeName>
</protein>
<evidence type="ECO:0000256" key="4">
    <source>
        <dbReference type="ARBA" id="ARBA00015435"/>
    </source>
</evidence>
<evidence type="ECO:0000256" key="11">
    <source>
        <dbReference type="ARBA" id="ARBA00025638"/>
    </source>
</evidence>
<name>A0A023HA30_9STRA</name>
<sequence length="68" mass="7745">MLKQIWFLLSIFLIFIIFLRMPQETIGLSSFANKSDILGSPTSAQKSLNYITGISVISYFILAFLLNR</sequence>
<keyword evidence="13" id="KW-0732">Signal</keyword>
<dbReference type="GO" id="GO:0009306">
    <property type="term" value="P:protein secretion"/>
    <property type="evidence" value="ECO:0007669"/>
    <property type="project" value="InterPro"/>
</dbReference>
<evidence type="ECO:0000313" key="14">
    <source>
        <dbReference type="EMBL" id="AGH28169.1"/>
    </source>
</evidence>
<feature type="signal peptide" evidence="13">
    <location>
        <begin position="1"/>
        <end position="27"/>
    </location>
</feature>
<dbReference type="RefSeq" id="YP_009028618.1">
    <property type="nucleotide sequence ID" value="NC_024079.1"/>
</dbReference>
<evidence type="ECO:0000256" key="3">
    <source>
        <dbReference type="ARBA" id="ARBA00013657"/>
    </source>
</evidence>
<evidence type="ECO:0000256" key="8">
    <source>
        <dbReference type="ARBA" id="ARBA00022989"/>
    </source>
</evidence>
<comment type="similarity">
    <text evidence="2">Belongs to the SecG family.</text>
</comment>
<evidence type="ECO:0000256" key="2">
    <source>
        <dbReference type="ARBA" id="ARBA00008445"/>
    </source>
</evidence>
<organism evidence="14">
    <name type="scientific">Asterionella formosa</name>
    <dbReference type="NCBI Taxonomy" id="210441"/>
    <lineage>
        <taxon>Eukaryota</taxon>
        <taxon>Sar</taxon>
        <taxon>Stramenopiles</taxon>
        <taxon>Ochrophyta</taxon>
        <taxon>Bacillariophyta</taxon>
        <taxon>Fragilariophyceae</taxon>
        <taxon>Fragilariophycidae</taxon>
        <taxon>Fragilariales</taxon>
        <taxon>Fragilariaceae</taxon>
        <taxon>Asterionella</taxon>
    </lineage>
</organism>
<evidence type="ECO:0000256" key="5">
    <source>
        <dbReference type="ARBA" id="ARBA00022448"/>
    </source>
</evidence>
<keyword evidence="7" id="KW-0653">Protein transport</keyword>
<evidence type="ECO:0000256" key="13">
    <source>
        <dbReference type="SAM" id="SignalP"/>
    </source>
</evidence>